<dbReference type="EMBL" id="QGNW01001680">
    <property type="protein sequence ID" value="RVW33368.1"/>
    <property type="molecule type" value="Genomic_DNA"/>
</dbReference>
<proteinExistence type="predicted"/>
<comment type="caution">
    <text evidence="2">The sequence shown here is derived from an EMBL/GenBank/DDBJ whole genome shotgun (WGS) entry which is preliminary data.</text>
</comment>
<evidence type="ECO:0000313" key="3">
    <source>
        <dbReference type="Proteomes" id="UP000288805"/>
    </source>
</evidence>
<name>A0A438DD57_VITVI</name>
<sequence length="201" mass="21791">MGQSFQDDGTGVGNNHNSPSQERIYELMIVGWHPVIYAKDKSPLHLSPYPSFSFQSSMRLAKKLLGAKKAWKSLTSRVQSKLHKHNISKAKKYATHLLTGLSSIRHLVASTASEGFCSHICGPSVCRGCPWETSKGKQVVAEDSNGGKAKTETGAGSLETKASEKSGCTVSDAWKAAVASSPQLRGVDERADEFISKFHKK</sequence>
<reference evidence="2 3" key="1">
    <citation type="journal article" date="2018" name="PLoS Genet.">
        <title>Population sequencing reveals clonal diversity and ancestral inbreeding in the grapevine cultivar Chardonnay.</title>
        <authorList>
            <person name="Roach M.J."/>
            <person name="Johnson D.L."/>
            <person name="Bohlmann J."/>
            <person name="van Vuuren H.J."/>
            <person name="Jones S.J."/>
            <person name="Pretorius I.S."/>
            <person name="Schmidt S.A."/>
            <person name="Borneman A.R."/>
        </authorList>
    </citation>
    <scope>NUCLEOTIDE SEQUENCE [LARGE SCALE GENOMIC DNA]</scope>
    <source>
        <strain evidence="3">cv. Chardonnay</strain>
        <tissue evidence="2">Leaf</tissue>
    </source>
</reference>
<dbReference type="Proteomes" id="UP000288805">
    <property type="component" value="Unassembled WGS sequence"/>
</dbReference>
<protein>
    <submittedName>
        <fullName evidence="2">Uncharacterized protein</fullName>
    </submittedName>
</protein>
<organism evidence="2 3">
    <name type="scientific">Vitis vinifera</name>
    <name type="common">Grape</name>
    <dbReference type="NCBI Taxonomy" id="29760"/>
    <lineage>
        <taxon>Eukaryota</taxon>
        <taxon>Viridiplantae</taxon>
        <taxon>Streptophyta</taxon>
        <taxon>Embryophyta</taxon>
        <taxon>Tracheophyta</taxon>
        <taxon>Spermatophyta</taxon>
        <taxon>Magnoliopsida</taxon>
        <taxon>eudicotyledons</taxon>
        <taxon>Gunneridae</taxon>
        <taxon>Pentapetalae</taxon>
        <taxon>rosids</taxon>
        <taxon>Vitales</taxon>
        <taxon>Vitaceae</taxon>
        <taxon>Viteae</taxon>
        <taxon>Vitis</taxon>
    </lineage>
</organism>
<feature type="region of interest" description="Disordered" evidence="1">
    <location>
        <begin position="138"/>
        <end position="161"/>
    </location>
</feature>
<gene>
    <name evidence="2" type="ORF">CK203_094238</name>
</gene>
<evidence type="ECO:0000256" key="1">
    <source>
        <dbReference type="SAM" id="MobiDB-lite"/>
    </source>
</evidence>
<accession>A0A438DD57</accession>
<dbReference type="AlphaFoldDB" id="A0A438DD57"/>
<evidence type="ECO:0000313" key="2">
    <source>
        <dbReference type="EMBL" id="RVW33368.1"/>
    </source>
</evidence>